<evidence type="ECO:0000259" key="2">
    <source>
        <dbReference type="PROSITE" id="PS50208"/>
    </source>
</evidence>
<dbReference type="PANTHER" id="PTHR22576:SF41">
    <property type="entry name" value="CASPASE 14, APOPTOSIS-RELATED CYSTEINE PEPTIDASE"/>
    <property type="match status" value="1"/>
</dbReference>
<dbReference type="InterPro" id="IPR011600">
    <property type="entry name" value="Pept_C14_caspase"/>
</dbReference>
<dbReference type="InterPro" id="IPR029030">
    <property type="entry name" value="Caspase-like_dom_sf"/>
</dbReference>
<keyword evidence="4" id="KW-1185">Reference proteome</keyword>
<organism evidence="3 4">
    <name type="scientific">Reticulomyxa filosa</name>
    <dbReference type="NCBI Taxonomy" id="46433"/>
    <lineage>
        <taxon>Eukaryota</taxon>
        <taxon>Sar</taxon>
        <taxon>Rhizaria</taxon>
        <taxon>Retaria</taxon>
        <taxon>Foraminifera</taxon>
        <taxon>Monothalamids</taxon>
        <taxon>Reticulomyxidae</taxon>
        <taxon>Reticulomyxa</taxon>
    </lineage>
</organism>
<dbReference type="GO" id="GO:0006508">
    <property type="term" value="P:proteolysis"/>
    <property type="evidence" value="ECO:0007669"/>
    <property type="project" value="InterPro"/>
</dbReference>
<dbReference type="Pfam" id="PF00656">
    <property type="entry name" value="Peptidase_C14"/>
    <property type="match status" value="1"/>
</dbReference>
<dbReference type="Gene3D" id="3.40.50.1460">
    <property type="match status" value="1"/>
</dbReference>
<evidence type="ECO:0000313" key="4">
    <source>
        <dbReference type="Proteomes" id="UP000023152"/>
    </source>
</evidence>
<sequence>MDEMVDEREQKDKIEIIQKFKTMSNEQFRVWLLNECKWKNAITKNDIAYIRFSIESLAAINQNNKEKQLTAYVIMDKRKELIKMKELTLEELFRQAHDCLEWKDLQKMGNGNLKLELTDMKGKIIESDEDVKKKFESNNPEFKIILTTFQPLLIGKTKTIKNALVIIIAISEYDDNDKWKNLKNVREKDITNFKQLFEQVLNYEIVCNPSPKMTRGDILDFIDQVILNFRLRKNTKEYDGLILTICGHGENENMLVASDGKHVSIDEIRSLFNCNKMESFKNFPKIFIIDACRGGNAPKSHELVTRGNETLYGHNDDGFLIIWSTTKGHRVADLSLLSQCMNNVVISKYKSGYPFKQMLQDIRTEIRKSKSGEWYCVESQDTTDYDIIFQQRKQYLRLLDWHRLYVFAQMIEKFNSLINYFVFYDYKKSFIFFINDQSIK</sequence>
<dbReference type="EMBL" id="ASPP01023139">
    <property type="protein sequence ID" value="ETO10778.1"/>
    <property type="molecule type" value="Genomic_DNA"/>
</dbReference>
<dbReference type="GO" id="GO:0004197">
    <property type="term" value="F:cysteine-type endopeptidase activity"/>
    <property type="evidence" value="ECO:0007669"/>
    <property type="project" value="InterPro"/>
</dbReference>
<dbReference type="PANTHER" id="PTHR22576">
    <property type="entry name" value="MUCOSA ASSOCIATED LYMPHOID TISSUE LYMPHOMA TRANSLOCATION PROTEIN 1/PARACASPASE"/>
    <property type="match status" value="1"/>
</dbReference>
<gene>
    <name evidence="3" type="ORF">RFI_26599</name>
</gene>
<dbReference type="PROSITE" id="PS50208">
    <property type="entry name" value="CASPASE_P20"/>
    <property type="match status" value="1"/>
</dbReference>
<evidence type="ECO:0000313" key="3">
    <source>
        <dbReference type="EMBL" id="ETO10778.1"/>
    </source>
</evidence>
<proteinExistence type="inferred from homology"/>
<feature type="domain" description="Caspase family p20" evidence="2">
    <location>
        <begin position="161"/>
        <end position="296"/>
    </location>
</feature>
<evidence type="ECO:0000256" key="1">
    <source>
        <dbReference type="ARBA" id="ARBA00010134"/>
    </source>
</evidence>
<dbReference type="InterPro" id="IPR052039">
    <property type="entry name" value="Caspase-related_regulators"/>
</dbReference>
<dbReference type="SUPFAM" id="SSF52129">
    <property type="entry name" value="Caspase-like"/>
    <property type="match status" value="1"/>
</dbReference>
<dbReference type="OrthoDB" id="6044770at2759"/>
<dbReference type="AlphaFoldDB" id="X6M9U1"/>
<name>X6M9U1_RETFI</name>
<dbReference type="InterPro" id="IPR001309">
    <property type="entry name" value="Pept_C14_p20"/>
</dbReference>
<protein>
    <recommendedName>
        <fullName evidence="2">Caspase family p20 domain-containing protein</fullName>
    </recommendedName>
</protein>
<reference evidence="3 4" key="1">
    <citation type="journal article" date="2013" name="Curr. Biol.">
        <title>The Genome of the Foraminiferan Reticulomyxa filosa.</title>
        <authorList>
            <person name="Glockner G."/>
            <person name="Hulsmann N."/>
            <person name="Schleicher M."/>
            <person name="Noegel A.A."/>
            <person name="Eichinger L."/>
            <person name="Gallinger C."/>
            <person name="Pawlowski J."/>
            <person name="Sierra R."/>
            <person name="Euteneuer U."/>
            <person name="Pillet L."/>
            <person name="Moustafa A."/>
            <person name="Platzer M."/>
            <person name="Groth M."/>
            <person name="Szafranski K."/>
            <person name="Schliwa M."/>
        </authorList>
    </citation>
    <scope>NUCLEOTIDE SEQUENCE [LARGE SCALE GENOMIC DNA]</scope>
</reference>
<accession>X6M9U1</accession>
<dbReference type="Proteomes" id="UP000023152">
    <property type="component" value="Unassembled WGS sequence"/>
</dbReference>
<comment type="similarity">
    <text evidence="1">Belongs to the peptidase C14A family.</text>
</comment>
<dbReference type="InterPro" id="IPR015917">
    <property type="entry name" value="Pept_C14A"/>
</dbReference>
<dbReference type="SMART" id="SM00115">
    <property type="entry name" value="CASc"/>
    <property type="match status" value="1"/>
</dbReference>
<comment type="caution">
    <text evidence="3">The sequence shown here is derived from an EMBL/GenBank/DDBJ whole genome shotgun (WGS) entry which is preliminary data.</text>
</comment>